<accession>A0A452F0Y0</accession>
<dbReference type="EMBL" id="LWLT01000026">
    <property type="status" value="NOT_ANNOTATED_CDS"/>
    <property type="molecule type" value="Genomic_DNA"/>
</dbReference>
<dbReference type="AlphaFoldDB" id="A0A452F0Y0"/>
<dbReference type="GeneTree" id="ENSGT00740000117054"/>
<dbReference type="Proteomes" id="UP000291000">
    <property type="component" value="Chromosome 29"/>
</dbReference>
<name>A0A452F0Y0_CAPHI</name>
<reference evidence="1" key="2">
    <citation type="submission" date="2025-08" db="UniProtKB">
        <authorList>
            <consortium name="Ensembl"/>
        </authorList>
    </citation>
    <scope>IDENTIFICATION</scope>
</reference>
<protein>
    <submittedName>
        <fullName evidence="1">Uncharacterized protein</fullName>
    </submittedName>
</protein>
<proteinExistence type="predicted"/>
<reference evidence="1" key="3">
    <citation type="submission" date="2025-09" db="UniProtKB">
        <authorList>
            <consortium name="Ensembl"/>
        </authorList>
    </citation>
    <scope>IDENTIFICATION</scope>
</reference>
<evidence type="ECO:0000313" key="2">
    <source>
        <dbReference type="Proteomes" id="UP000291000"/>
    </source>
</evidence>
<dbReference type="OMA" id="LCMSSLC"/>
<evidence type="ECO:0000313" key="1">
    <source>
        <dbReference type="Ensembl" id="ENSCHIP00000017929.1"/>
    </source>
</evidence>
<organism evidence="1 2">
    <name type="scientific">Capra hircus</name>
    <name type="common">Goat</name>
    <dbReference type="NCBI Taxonomy" id="9925"/>
    <lineage>
        <taxon>Eukaryota</taxon>
        <taxon>Metazoa</taxon>
        <taxon>Chordata</taxon>
        <taxon>Craniata</taxon>
        <taxon>Vertebrata</taxon>
        <taxon>Euteleostomi</taxon>
        <taxon>Mammalia</taxon>
        <taxon>Eutheria</taxon>
        <taxon>Laurasiatheria</taxon>
        <taxon>Artiodactyla</taxon>
        <taxon>Ruminantia</taxon>
        <taxon>Pecora</taxon>
        <taxon>Bovidae</taxon>
        <taxon>Caprinae</taxon>
        <taxon>Capra</taxon>
    </lineage>
</organism>
<dbReference type="STRING" id="9925.ENSCHIP00000017929"/>
<keyword evidence="2" id="KW-1185">Reference proteome</keyword>
<dbReference type="Ensembl" id="ENSCHIT00000025743.1">
    <property type="protein sequence ID" value="ENSCHIP00000017929.1"/>
    <property type="gene ID" value="ENSCHIG00000017581.1"/>
</dbReference>
<reference evidence="1 2" key="1">
    <citation type="submission" date="2016-04" db="EMBL/GenBank/DDBJ databases">
        <title>Polished mammalian reference genomes with single-molecule sequencing and chromosome conformation capture applied to the Capra hircus genome.</title>
        <authorList>
            <person name="Bickhart D.M."/>
            <person name="Koren S."/>
            <person name="Rosen B."/>
            <person name="Hastie A."/>
            <person name="Liachko I."/>
            <person name="Sullivan S.T."/>
            <person name="Burton J."/>
            <person name="Sayre B.L."/>
            <person name="Huson H.J."/>
            <person name="Lee J."/>
            <person name="Lam E."/>
            <person name="Kelley C.M."/>
            <person name="Hutchison J.L."/>
            <person name="Zhou Y."/>
            <person name="Sun J."/>
            <person name="Crisa A."/>
            <person name="Schwartz J.C."/>
            <person name="Hammond J.A."/>
            <person name="Schroeder S.G."/>
            <person name="Liu G.E."/>
            <person name="Dunham M."/>
            <person name="Shendure J."/>
            <person name="Sonstegard T.S."/>
            <person name="Phillippy A.M."/>
            <person name="Van Tassell C.P."/>
            <person name="Smith T.P."/>
        </authorList>
    </citation>
    <scope>NUCLEOTIDE SEQUENCE [LARGE SCALE GENOMIC DNA]</scope>
</reference>
<dbReference type="Bgee" id="ENSCHIG00000017581">
    <property type="expression patterns" value="Expressed in ovary"/>
</dbReference>
<sequence length="84" mass="9077">EELQDGQLAIVIVGALVSKLLEVLHKPPRALLGSPADTQLPDWAQESPDWLPPPVPLRILISVPRLSSLNAIPVPDLCMSSLCH</sequence>